<accession>R7YLY5</accession>
<evidence type="ECO:0000259" key="6">
    <source>
        <dbReference type="Pfam" id="PF00174"/>
    </source>
</evidence>
<keyword evidence="4" id="KW-0560">Oxidoreductase</keyword>
<evidence type="ECO:0000256" key="3">
    <source>
        <dbReference type="ARBA" id="ARBA00022723"/>
    </source>
</evidence>
<dbReference type="Proteomes" id="UP000016924">
    <property type="component" value="Unassembled WGS sequence"/>
</dbReference>
<keyword evidence="9" id="KW-1185">Reference proteome</keyword>
<dbReference type="Gene3D" id="2.60.40.650">
    <property type="match status" value="1"/>
</dbReference>
<feature type="domain" description="Oxidoreductase molybdopterin-binding" evidence="6">
    <location>
        <begin position="2"/>
        <end position="126"/>
    </location>
</feature>
<organism evidence="8 9">
    <name type="scientific">Coniosporium apollinis (strain CBS 100218)</name>
    <name type="common">Rock-inhabiting black yeast</name>
    <dbReference type="NCBI Taxonomy" id="1168221"/>
    <lineage>
        <taxon>Eukaryota</taxon>
        <taxon>Fungi</taxon>
        <taxon>Dikarya</taxon>
        <taxon>Ascomycota</taxon>
        <taxon>Pezizomycotina</taxon>
        <taxon>Dothideomycetes</taxon>
        <taxon>Dothideomycetes incertae sedis</taxon>
        <taxon>Coniosporium</taxon>
    </lineage>
</organism>
<dbReference type="PANTHER" id="PTHR19372:SF7">
    <property type="entry name" value="SULFITE OXIDASE, MITOCHONDRIAL"/>
    <property type="match status" value="1"/>
</dbReference>
<evidence type="ECO:0000259" key="7">
    <source>
        <dbReference type="Pfam" id="PF03404"/>
    </source>
</evidence>
<keyword evidence="5" id="KW-0812">Transmembrane</keyword>
<dbReference type="PRINTS" id="PR00407">
    <property type="entry name" value="EUMOPTERIN"/>
</dbReference>
<keyword evidence="5" id="KW-0472">Membrane</keyword>
<dbReference type="GO" id="GO:0043546">
    <property type="term" value="F:molybdopterin cofactor binding"/>
    <property type="evidence" value="ECO:0007669"/>
    <property type="project" value="TreeGrafter"/>
</dbReference>
<feature type="transmembrane region" description="Helical" evidence="5">
    <location>
        <begin position="140"/>
        <end position="160"/>
    </location>
</feature>
<dbReference type="GO" id="GO:0030151">
    <property type="term" value="F:molybdenum ion binding"/>
    <property type="evidence" value="ECO:0007669"/>
    <property type="project" value="InterPro"/>
</dbReference>
<dbReference type="EMBL" id="JH767561">
    <property type="protein sequence ID" value="EON62927.1"/>
    <property type="molecule type" value="Genomic_DNA"/>
</dbReference>
<dbReference type="SUPFAM" id="SSF56524">
    <property type="entry name" value="Oxidoreductase molybdopterin-binding domain"/>
    <property type="match status" value="1"/>
</dbReference>
<dbReference type="Gene3D" id="3.90.420.10">
    <property type="entry name" value="Oxidoreductase, molybdopterin-binding domain"/>
    <property type="match status" value="1"/>
</dbReference>
<dbReference type="InterPro" id="IPR036374">
    <property type="entry name" value="OxRdtase_Mopterin-bd_sf"/>
</dbReference>
<feature type="domain" description="Moybdenum cofactor oxidoreductase dimerisation" evidence="7">
    <location>
        <begin position="151"/>
        <end position="266"/>
    </location>
</feature>
<protein>
    <recommendedName>
        <fullName evidence="10">Moybdenum cofactor oxidoreductase dimerisation domain-containing protein</fullName>
    </recommendedName>
</protein>
<dbReference type="InterPro" id="IPR014756">
    <property type="entry name" value="Ig_E-set"/>
</dbReference>
<evidence type="ECO:0000313" key="9">
    <source>
        <dbReference type="Proteomes" id="UP000016924"/>
    </source>
</evidence>
<evidence type="ECO:0000313" key="8">
    <source>
        <dbReference type="EMBL" id="EON62927.1"/>
    </source>
</evidence>
<dbReference type="HOGENOM" id="CLU_003827_5_2_1"/>
<dbReference type="SUPFAM" id="SSF81296">
    <property type="entry name" value="E set domains"/>
    <property type="match status" value="1"/>
</dbReference>
<dbReference type="GO" id="GO:0005739">
    <property type="term" value="C:mitochondrion"/>
    <property type="evidence" value="ECO:0007669"/>
    <property type="project" value="TreeGrafter"/>
</dbReference>
<dbReference type="GeneID" id="19899464"/>
<keyword evidence="5" id="KW-1133">Transmembrane helix</keyword>
<keyword evidence="3" id="KW-0479">Metal-binding</keyword>
<dbReference type="PANTHER" id="PTHR19372">
    <property type="entry name" value="SULFITE REDUCTASE"/>
    <property type="match status" value="1"/>
</dbReference>
<name>R7YLY5_CONA1</name>
<evidence type="ECO:0008006" key="10">
    <source>
        <dbReference type="Google" id="ProtNLM"/>
    </source>
</evidence>
<dbReference type="OrthoDB" id="10051395at2759"/>
<dbReference type="GO" id="GO:0006790">
    <property type="term" value="P:sulfur compound metabolic process"/>
    <property type="evidence" value="ECO:0007669"/>
    <property type="project" value="TreeGrafter"/>
</dbReference>
<evidence type="ECO:0000256" key="4">
    <source>
        <dbReference type="ARBA" id="ARBA00023002"/>
    </source>
</evidence>
<dbReference type="eggNOG" id="KOG0535">
    <property type="taxonomic scope" value="Eukaryota"/>
</dbReference>
<dbReference type="InterPro" id="IPR005066">
    <property type="entry name" value="MoCF_OxRdtse_dimer"/>
</dbReference>
<dbReference type="OMA" id="ESESHYH"/>
<dbReference type="GO" id="GO:0008482">
    <property type="term" value="F:sulfite oxidase activity"/>
    <property type="evidence" value="ECO:0007669"/>
    <property type="project" value="TreeGrafter"/>
</dbReference>
<proteinExistence type="predicted"/>
<comment type="cofactor">
    <cofactor evidence="1">
        <name>Mo-molybdopterin</name>
        <dbReference type="ChEBI" id="CHEBI:71302"/>
    </cofactor>
</comment>
<dbReference type="Pfam" id="PF03404">
    <property type="entry name" value="Mo-co_dimer"/>
    <property type="match status" value="1"/>
</dbReference>
<dbReference type="STRING" id="1168221.R7YLY5"/>
<dbReference type="InterPro" id="IPR000572">
    <property type="entry name" value="OxRdtase_Mopterin-bd_dom"/>
</dbReference>
<reference evidence="9" key="1">
    <citation type="submission" date="2012-06" db="EMBL/GenBank/DDBJ databases">
        <title>The genome sequence of Coniosporium apollinis CBS 100218.</title>
        <authorList>
            <consortium name="The Broad Institute Genome Sequencing Platform"/>
            <person name="Cuomo C."/>
            <person name="Gorbushina A."/>
            <person name="Noack S."/>
            <person name="Walker B."/>
            <person name="Young S.K."/>
            <person name="Zeng Q."/>
            <person name="Gargeya S."/>
            <person name="Fitzgerald M."/>
            <person name="Haas B."/>
            <person name="Abouelleil A."/>
            <person name="Alvarado L."/>
            <person name="Arachchi H.M."/>
            <person name="Berlin A.M."/>
            <person name="Chapman S.B."/>
            <person name="Goldberg J."/>
            <person name="Griggs A."/>
            <person name="Gujja S."/>
            <person name="Hansen M."/>
            <person name="Howarth C."/>
            <person name="Imamovic A."/>
            <person name="Larimer J."/>
            <person name="McCowan C."/>
            <person name="Montmayeur A."/>
            <person name="Murphy C."/>
            <person name="Neiman D."/>
            <person name="Pearson M."/>
            <person name="Priest M."/>
            <person name="Roberts A."/>
            <person name="Saif S."/>
            <person name="Shea T."/>
            <person name="Sisk P."/>
            <person name="Sykes S."/>
            <person name="Wortman J."/>
            <person name="Nusbaum C."/>
            <person name="Birren B."/>
        </authorList>
    </citation>
    <scope>NUCLEOTIDE SEQUENCE [LARGE SCALE GENOMIC DNA]</scope>
    <source>
        <strain evidence="9">CBS 100218</strain>
    </source>
</reference>
<dbReference type="GO" id="GO:0020037">
    <property type="term" value="F:heme binding"/>
    <property type="evidence" value="ECO:0007669"/>
    <property type="project" value="TreeGrafter"/>
</dbReference>
<evidence type="ECO:0000256" key="2">
    <source>
        <dbReference type="ARBA" id="ARBA00022505"/>
    </source>
</evidence>
<gene>
    <name evidence="8" type="ORF">W97_02153</name>
</gene>
<evidence type="ECO:0000256" key="5">
    <source>
        <dbReference type="SAM" id="Phobius"/>
    </source>
</evidence>
<dbReference type="InterPro" id="IPR008335">
    <property type="entry name" value="Mopterin_OxRdtase_euk"/>
</dbReference>
<dbReference type="RefSeq" id="XP_007778244.1">
    <property type="nucleotide sequence ID" value="XM_007780054.1"/>
</dbReference>
<dbReference type="AlphaFoldDB" id="R7YLY5"/>
<sequence>MICALQYAGNRRHTMRTNLIEVDGVAMNRVLRGSRLCELLRGARVLEVLDEKARERACEDGWYGASILLSRALDEDADVVLALRMNDATLPTKHGGPVRVVVRGVADARTVKWVDRIMVQMVESANIYQMLRMRRARGWWWYRTPALLVIGIDSVVGVLVNGRTVWRDKEGMVAVKGHALPSGSNAPVEKVEVSVDEGMSWVETEILEVPEKVKGRGRLLWAWSLWTAKVKMEKGEKTRILSRATDGAGVVRLEVWDWDLRRFAYNGYGEASDLTVR</sequence>
<keyword evidence="2" id="KW-0500">Molybdenum</keyword>
<evidence type="ECO:0000256" key="1">
    <source>
        <dbReference type="ARBA" id="ARBA00001924"/>
    </source>
</evidence>
<dbReference type="Pfam" id="PF00174">
    <property type="entry name" value="Oxidored_molyb"/>
    <property type="match status" value="1"/>
</dbReference>